<sequence>MSTSTPLNKRIRKFLAELNKRQLVPVVVENVDIEIIENLPDHSPTTPILATIPDSNQLTEAKDEDHPDNFFFQSTTIELIF</sequence>
<evidence type="ECO:0000313" key="1">
    <source>
        <dbReference type="EMBL" id="POV95473.1"/>
    </source>
</evidence>
<proteinExistence type="predicted"/>
<organism evidence="1 2">
    <name type="scientific">Puccinia striiformis</name>
    <dbReference type="NCBI Taxonomy" id="27350"/>
    <lineage>
        <taxon>Eukaryota</taxon>
        <taxon>Fungi</taxon>
        <taxon>Dikarya</taxon>
        <taxon>Basidiomycota</taxon>
        <taxon>Pucciniomycotina</taxon>
        <taxon>Pucciniomycetes</taxon>
        <taxon>Pucciniales</taxon>
        <taxon>Pucciniaceae</taxon>
        <taxon>Puccinia</taxon>
    </lineage>
</organism>
<name>A0A2S4UDS0_9BASI</name>
<comment type="caution">
    <text evidence="1">The sequence shown here is derived from an EMBL/GenBank/DDBJ whole genome shotgun (WGS) entry which is preliminary data.</text>
</comment>
<gene>
    <name evidence="1" type="ORF">PSHT_15638</name>
</gene>
<dbReference type="AlphaFoldDB" id="A0A2S4UDS0"/>
<evidence type="ECO:0000313" key="2">
    <source>
        <dbReference type="Proteomes" id="UP000238274"/>
    </source>
</evidence>
<protein>
    <submittedName>
        <fullName evidence="1">Uncharacterized protein</fullName>
    </submittedName>
</protein>
<reference evidence="1 2" key="1">
    <citation type="submission" date="2017-12" db="EMBL/GenBank/DDBJ databases">
        <title>Gene loss provides genomic basis for host adaptation in cereal stripe rust fungi.</title>
        <authorList>
            <person name="Xia C."/>
        </authorList>
    </citation>
    <scope>NUCLEOTIDE SEQUENCE [LARGE SCALE GENOMIC DNA]</scope>
    <source>
        <strain evidence="1 2">93TX-2</strain>
    </source>
</reference>
<keyword evidence="2" id="KW-1185">Reference proteome</keyword>
<dbReference type="Proteomes" id="UP000238274">
    <property type="component" value="Unassembled WGS sequence"/>
</dbReference>
<reference evidence="2" key="2">
    <citation type="journal article" date="2018" name="BMC Genomics">
        <title>Genomic insights into host adaptation between the wheat stripe rust pathogen (Puccinia striiformis f. sp. tritici) and the barley stripe rust pathogen (Puccinia striiformis f. sp. hordei).</title>
        <authorList>
            <person name="Xia C."/>
            <person name="Wang M."/>
            <person name="Yin C."/>
            <person name="Cornejo O.E."/>
            <person name="Hulbert S.H."/>
            <person name="Chen X."/>
        </authorList>
    </citation>
    <scope>NUCLEOTIDE SEQUENCE [LARGE SCALE GENOMIC DNA]</scope>
    <source>
        <strain evidence="2">93TX-2</strain>
    </source>
</reference>
<accession>A0A2S4UDS0</accession>
<dbReference type="EMBL" id="PKSM01000415">
    <property type="protein sequence ID" value="POV95473.1"/>
    <property type="molecule type" value="Genomic_DNA"/>
</dbReference>
<dbReference type="VEuPathDB" id="FungiDB:PSHT_15638"/>
<reference evidence="2" key="3">
    <citation type="journal article" date="2018" name="Mol. Plant Microbe Interact.">
        <title>Genome sequence resources for the wheat stripe rust pathogen (Puccinia striiformis f. sp. tritici) and the barley stripe rust pathogen (Puccinia striiformis f. sp. hordei).</title>
        <authorList>
            <person name="Xia C."/>
            <person name="Wang M."/>
            <person name="Yin C."/>
            <person name="Cornejo O.E."/>
            <person name="Hulbert S.H."/>
            <person name="Chen X."/>
        </authorList>
    </citation>
    <scope>NUCLEOTIDE SEQUENCE [LARGE SCALE GENOMIC DNA]</scope>
    <source>
        <strain evidence="2">93TX-2</strain>
    </source>
</reference>
<feature type="non-terminal residue" evidence="1">
    <location>
        <position position="81"/>
    </location>
</feature>